<dbReference type="Gene3D" id="2.60.40.10">
    <property type="entry name" value="Immunoglobulins"/>
    <property type="match status" value="1"/>
</dbReference>
<feature type="signal peptide" evidence="1">
    <location>
        <begin position="1"/>
        <end position="23"/>
    </location>
</feature>
<sequence length="240" mass="27287">MKGIVYFIATFIVLLSTNGKVLCVSIVELSVPDVIQMNSSDVVLDCDYTITEWEQMGLVLKWYVDGVQLVYQWIPPRAPQSLGILKGRIDTSYTAADDPWNKHRAILIQNPTPELSGRYSCAVSTFEEEDTRSADMLIWAPPTKVSLFYWRPSEHLVNISCKAFSVAPAPHFRLYTRDLNGTRYEVEIRGSPKYRQGALWDTMAWGLIVWEDTQPNSEIGCDLTIPGTTHTENRLKVYHP</sequence>
<proteinExistence type="predicted"/>
<dbReference type="InterPro" id="IPR036179">
    <property type="entry name" value="Ig-like_dom_sf"/>
</dbReference>
<evidence type="ECO:0000313" key="2">
    <source>
        <dbReference type="EMBL" id="CAL4122517.1"/>
    </source>
</evidence>
<gene>
    <name evidence="2" type="ORF">MNOR_LOCUS23239</name>
</gene>
<dbReference type="PANTHER" id="PTHR21261">
    <property type="entry name" value="BEAT PROTEIN"/>
    <property type="match status" value="1"/>
</dbReference>
<name>A0AAV2RGP2_MEGNR</name>
<keyword evidence="3" id="KW-1185">Reference proteome</keyword>
<feature type="chain" id="PRO_5043640538" description="Ig-like domain-containing protein" evidence="1">
    <location>
        <begin position="24"/>
        <end position="240"/>
    </location>
</feature>
<comment type="caution">
    <text evidence="2">The sequence shown here is derived from an EMBL/GenBank/DDBJ whole genome shotgun (WGS) entry which is preliminary data.</text>
</comment>
<evidence type="ECO:0000313" key="3">
    <source>
        <dbReference type="Proteomes" id="UP001497623"/>
    </source>
</evidence>
<protein>
    <recommendedName>
        <fullName evidence="4">Ig-like domain-containing protein</fullName>
    </recommendedName>
</protein>
<evidence type="ECO:0000256" key="1">
    <source>
        <dbReference type="SAM" id="SignalP"/>
    </source>
</evidence>
<feature type="non-terminal residue" evidence="2">
    <location>
        <position position="240"/>
    </location>
</feature>
<dbReference type="SUPFAM" id="SSF48726">
    <property type="entry name" value="Immunoglobulin"/>
    <property type="match status" value="1"/>
</dbReference>
<dbReference type="PANTHER" id="PTHR21261:SF2">
    <property type="entry name" value="GH04238P-RELATED"/>
    <property type="match status" value="1"/>
</dbReference>
<keyword evidence="1" id="KW-0732">Signal</keyword>
<organism evidence="2 3">
    <name type="scientific">Meganyctiphanes norvegica</name>
    <name type="common">Northern krill</name>
    <name type="synonym">Thysanopoda norvegica</name>
    <dbReference type="NCBI Taxonomy" id="48144"/>
    <lineage>
        <taxon>Eukaryota</taxon>
        <taxon>Metazoa</taxon>
        <taxon>Ecdysozoa</taxon>
        <taxon>Arthropoda</taxon>
        <taxon>Crustacea</taxon>
        <taxon>Multicrustacea</taxon>
        <taxon>Malacostraca</taxon>
        <taxon>Eumalacostraca</taxon>
        <taxon>Eucarida</taxon>
        <taxon>Euphausiacea</taxon>
        <taxon>Euphausiidae</taxon>
        <taxon>Meganyctiphanes</taxon>
    </lineage>
</organism>
<reference evidence="2 3" key="1">
    <citation type="submission" date="2024-05" db="EMBL/GenBank/DDBJ databases">
        <authorList>
            <person name="Wallberg A."/>
        </authorList>
    </citation>
    <scope>NUCLEOTIDE SEQUENCE [LARGE SCALE GENOMIC DNA]</scope>
</reference>
<dbReference type="InterPro" id="IPR013783">
    <property type="entry name" value="Ig-like_fold"/>
</dbReference>
<dbReference type="EMBL" id="CAXKWB010020306">
    <property type="protein sequence ID" value="CAL4122517.1"/>
    <property type="molecule type" value="Genomic_DNA"/>
</dbReference>
<accession>A0AAV2RGP2</accession>
<dbReference type="AlphaFoldDB" id="A0AAV2RGP2"/>
<evidence type="ECO:0008006" key="4">
    <source>
        <dbReference type="Google" id="ProtNLM"/>
    </source>
</evidence>
<dbReference type="Proteomes" id="UP001497623">
    <property type="component" value="Unassembled WGS sequence"/>
</dbReference>